<feature type="transmembrane region" description="Helical" evidence="6">
    <location>
        <begin position="158"/>
        <end position="177"/>
    </location>
</feature>
<dbReference type="PANTHER" id="PTHR37693:SF1">
    <property type="entry name" value="INTEGRAL MEMBRANE PROTEIN"/>
    <property type="match status" value="1"/>
</dbReference>
<feature type="transmembrane region" description="Helical" evidence="6">
    <location>
        <begin position="319"/>
        <end position="337"/>
    </location>
</feature>
<dbReference type="OrthoDB" id="9810654at2"/>
<keyword evidence="6" id="KW-0046">Antibiotic resistance</keyword>
<reference evidence="7" key="2">
    <citation type="submission" date="2020-10" db="EMBL/GenBank/DDBJ databases">
        <title>Comparative genomics of the Acetobacterium genus.</title>
        <authorList>
            <person name="Marshall C."/>
            <person name="May H."/>
            <person name="Norman S."/>
        </authorList>
    </citation>
    <scope>NUCLEOTIDE SEQUENCE</scope>
    <source>
        <strain evidence="7">DER-2019</strain>
    </source>
</reference>
<dbReference type="EC" id="2.3.2.3" evidence="6"/>
<feature type="transmembrane region" description="Helical" evidence="6">
    <location>
        <begin position="121"/>
        <end position="146"/>
    </location>
</feature>
<dbReference type="Proteomes" id="UP000616595">
    <property type="component" value="Unassembled WGS sequence"/>
</dbReference>
<evidence type="ECO:0000256" key="5">
    <source>
        <dbReference type="ARBA" id="ARBA00023136"/>
    </source>
</evidence>
<keyword evidence="8" id="KW-1185">Reference proteome</keyword>
<dbReference type="RefSeq" id="WP_148565913.1">
    <property type="nucleotide sequence ID" value="NZ_RXYA01000002.1"/>
</dbReference>
<accession>A0A923KWT1</accession>
<comment type="subcellular location">
    <subcellularLocation>
        <location evidence="1 6">Cell membrane</location>
        <topology evidence="1 6">Multi-pass membrane protein</topology>
    </subcellularLocation>
</comment>
<evidence type="ECO:0000313" key="8">
    <source>
        <dbReference type="Proteomes" id="UP000616595"/>
    </source>
</evidence>
<dbReference type="NCBIfam" id="TIGR00374">
    <property type="entry name" value="flippase-like domain"/>
    <property type="match status" value="1"/>
</dbReference>
<protein>
    <recommendedName>
        <fullName evidence="6">Phosphatidylglycerol lysyltransferase</fullName>
        <ecNumber evidence="6">2.3.2.3</ecNumber>
    </recommendedName>
    <alternativeName>
        <fullName evidence="6">Lysylphosphatidylglycerol synthase</fullName>
    </alternativeName>
</protein>
<dbReference type="EMBL" id="WJBD01000003">
    <property type="protein sequence ID" value="MBC3887541.1"/>
    <property type="molecule type" value="Genomic_DNA"/>
</dbReference>
<name>A0A923KWT1_9FIRM</name>
<dbReference type="GO" id="GO:0005886">
    <property type="term" value="C:plasma membrane"/>
    <property type="evidence" value="ECO:0007669"/>
    <property type="project" value="UniProtKB-SubCell"/>
</dbReference>
<dbReference type="GO" id="GO:0046677">
    <property type="term" value="P:response to antibiotic"/>
    <property type="evidence" value="ECO:0007669"/>
    <property type="project" value="UniProtKB-KW"/>
</dbReference>
<dbReference type="PANTHER" id="PTHR37693">
    <property type="entry name" value="PHOSPHATIDYLGLYCEROL LYSYLTRANSFERASE"/>
    <property type="match status" value="1"/>
</dbReference>
<keyword evidence="6" id="KW-0443">Lipid metabolism</keyword>
<organism evidence="7 8">
    <name type="scientific">Acetobacterium paludosum</name>
    <dbReference type="NCBI Taxonomy" id="52693"/>
    <lineage>
        <taxon>Bacteria</taxon>
        <taxon>Bacillati</taxon>
        <taxon>Bacillota</taxon>
        <taxon>Clostridia</taxon>
        <taxon>Eubacteriales</taxon>
        <taxon>Eubacteriaceae</taxon>
        <taxon>Acetobacterium</taxon>
    </lineage>
</organism>
<feature type="transmembrane region" description="Helical" evidence="6">
    <location>
        <begin position="9"/>
        <end position="27"/>
    </location>
</feature>
<gene>
    <name evidence="6" type="primary">mprF</name>
    <name evidence="7" type="ORF">GH810_04385</name>
</gene>
<evidence type="ECO:0000256" key="1">
    <source>
        <dbReference type="ARBA" id="ARBA00004651"/>
    </source>
</evidence>
<comment type="catalytic activity">
    <reaction evidence="6">
        <text>L-lysyl-tRNA(Lys) + a 1,2-diacyl-sn-glycero-3-phospho-(1'-sn-glycerol) = a 1,2-diacyl-sn-glycero-3-phospho-1'-(3'-O-L-lysyl)-sn-glycerol + tRNA(Lys)</text>
        <dbReference type="Rhea" id="RHEA:10668"/>
        <dbReference type="Rhea" id="RHEA-COMP:9696"/>
        <dbReference type="Rhea" id="RHEA-COMP:9697"/>
        <dbReference type="ChEBI" id="CHEBI:64716"/>
        <dbReference type="ChEBI" id="CHEBI:75792"/>
        <dbReference type="ChEBI" id="CHEBI:78442"/>
        <dbReference type="ChEBI" id="CHEBI:78529"/>
        <dbReference type="EC" id="2.3.2.3"/>
    </reaction>
</comment>
<comment type="function">
    <text evidence="6">Catalyzes the transfer of a lysyl group from L-lysyl-tRNA(Lys) to membrane-bound phosphatidylglycerol (PG), which produces lysylphosphatidylglycerol (LPG), a major component of the bacterial membrane with a positive net charge. LPG synthesis contributes to bacterial virulence as it is involved in the resistance mechanism against cationic antimicrobial peptides (CAMP) produces by the host's immune system (defensins, cathelicidins) and by the competing microorganisms.</text>
</comment>
<dbReference type="GO" id="GO:0050071">
    <property type="term" value="F:phosphatidylglycerol lysyltransferase activity"/>
    <property type="evidence" value="ECO:0007669"/>
    <property type="project" value="UniProtKB-EC"/>
</dbReference>
<comment type="similarity">
    <text evidence="6">Belongs to the LPG synthase family.</text>
</comment>
<keyword evidence="6" id="KW-0808">Transferase</keyword>
<feature type="transmembrane region" description="Helical" evidence="6">
    <location>
        <begin position="47"/>
        <end position="69"/>
    </location>
</feature>
<evidence type="ECO:0000256" key="3">
    <source>
        <dbReference type="ARBA" id="ARBA00022692"/>
    </source>
</evidence>
<dbReference type="InterPro" id="IPR022791">
    <property type="entry name" value="L-PG_synthase/AglD"/>
</dbReference>
<evidence type="ECO:0000256" key="6">
    <source>
        <dbReference type="RuleBase" id="RU363042"/>
    </source>
</evidence>
<dbReference type="AlphaFoldDB" id="A0A923KWT1"/>
<dbReference type="Pfam" id="PF03706">
    <property type="entry name" value="LPG_synthase_TM"/>
    <property type="match status" value="1"/>
</dbReference>
<evidence type="ECO:0000313" key="7">
    <source>
        <dbReference type="EMBL" id="MBC3887541.1"/>
    </source>
</evidence>
<feature type="transmembrane region" description="Helical" evidence="6">
    <location>
        <begin position="260"/>
        <end position="280"/>
    </location>
</feature>
<keyword evidence="2" id="KW-1003">Cell membrane</keyword>
<comment type="caution">
    <text evidence="7">The sequence shown here is derived from an EMBL/GenBank/DDBJ whole genome shotgun (WGS) entry which is preliminary data.</text>
</comment>
<keyword evidence="3 6" id="KW-0812">Transmembrane</keyword>
<evidence type="ECO:0000256" key="4">
    <source>
        <dbReference type="ARBA" id="ARBA00022989"/>
    </source>
</evidence>
<reference evidence="7" key="1">
    <citation type="submission" date="2019-10" db="EMBL/GenBank/DDBJ databases">
        <authorList>
            <person name="Ross D.E."/>
            <person name="Gulliver D."/>
        </authorList>
    </citation>
    <scope>NUCLEOTIDE SEQUENCE</scope>
    <source>
        <strain evidence="7">DER-2019</strain>
    </source>
</reference>
<dbReference type="GO" id="GO:0006629">
    <property type="term" value="P:lipid metabolic process"/>
    <property type="evidence" value="ECO:0007669"/>
    <property type="project" value="UniProtKB-KW"/>
</dbReference>
<evidence type="ECO:0000256" key="2">
    <source>
        <dbReference type="ARBA" id="ARBA00022475"/>
    </source>
</evidence>
<feature type="transmembrane region" description="Helical" evidence="6">
    <location>
        <begin position="81"/>
        <end position="101"/>
    </location>
</feature>
<feature type="transmembrane region" description="Helical" evidence="6">
    <location>
        <begin position="232"/>
        <end position="254"/>
    </location>
</feature>
<proteinExistence type="inferred from homology"/>
<sequence length="358" mass="40195">MAVKVNKKLIYLLFFLFVMGLTIYTMLQGNDIGEILIAISSMNVGYLFLAILAALIFVVLEAVIIWYLMHGLGETNSMLRCIAYSFIGYFYSSITPSALGGQPMQLYYMRKDGNSLSNSSVILMILALFSKLVLALIGVVLLVFWYAPLTYYLKSFMALYYLGLALNIISVVVLLAAMFVPGIVRQITQSVDGFLIRIHILKLSKERQLKIESFIEGYHGAVNFLMLNKTKILVVFILTFLQRNCLYILTYFVYKGFSLSGTSMVTVVLLQAAIYVAVEMMPLPGAQGITELMYYTVFQGVFTSALLTPSLLVTRGLDFYFLVIISLIVVVAKSFLLKKDVKSIKIEKKTNNLEEPII</sequence>
<keyword evidence="4 6" id="KW-1133">Transmembrane helix</keyword>
<keyword evidence="5 6" id="KW-0472">Membrane</keyword>